<dbReference type="InterPro" id="IPR014345">
    <property type="entry name" value="XrtA_polysacc_chain"/>
</dbReference>
<dbReference type="RefSeq" id="WP_369601978.1">
    <property type="nucleotide sequence ID" value="NZ_CP154858.1"/>
</dbReference>
<dbReference type="GO" id="GO:0005886">
    <property type="term" value="C:plasma membrane"/>
    <property type="evidence" value="ECO:0007669"/>
    <property type="project" value="TreeGrafter"/>
</dbReference>
<feature type="transmembrane region" description="Helical" evidence="2">
    <location>
        <begin position="476"/>
        <end position="498"/>
    </location>
</feature>
<organism evidence="3">
    <name type="scientific">Thermohahella caldifontis</name>
    <dbReference type="NCBI Taxonomy" id="3142973"/>
    <lineage>
        <taxon>Bacteria</taxon>
        <taxon>Pseudomonadati</taxon>
        <taxon>Pseudomonadota</taxon>
        <taxon>Gammaproteobacteria</taxon>
        <taxon>Oceanospirillales</taxon>
        <taxon>Hahellaceae</taxon>
        <taxon>Thermohahella</taxon>
    </lineage>
</organism>
<keyword evidence="2" id="KW-0472">Membrane</keyword>
<dbReference type="PANTHER" id="PTHR32309:SF13">
    <property type="entry name" value="FERRIC ENTEROBACTIN TRANSPORT PROTEIN FEPE"/>
    <property type="match status" value="1"/>
</dbReference>
<dbReference type="KEGG" id="tcd:AAIA72_03045"/>
<evidence type="ECO:0000256" key="2">
    <source>
        <dbReference type="SAM" id="Phobius"/>
    </source>
</evidence>
<protein>
    <submittedName>
        <fullName evidence="3">XrtA system polysaccharide chain length determinant</fullName>
    </submittedName>
</protein>
<keyword evidence="1" id="KW-0175">Coiled coil</keyword>
<dbReference type="NCBIfam" id="TIGR03007">
    <property type="entry name" value="pepcterm_ChnLen"/>
    <property type="match status" value="1"/>
</dbReference>
<dbReference type="EMBL" id="CP154858">
    <property type="protein sequence ID" value="XDT72977.1"/>
    <property type="molecule type" value="Genomic_DNA"/>
</dbReference>
<reference evidence="3" key="1">
    <citation type="submission" date="2024-05" db="EMBL/GenBank/DDBJ databases">
        <title>Genome sequencing of novel strain.</title>
        <authorList>
            <person name="Ganbat D."/>
            <person name="Ganbat S."/>
            <person name="Lee S.-J."/>
        </authorList>
    </citation>
    <scope>NUCLEOTIDE SEQUENCE</scope>
    <source>
        <strain evidence="3">SMD15-11</strain>
    </source>
</reference>
<evidence type="ECO:0000256" key="1">
    <source>
        <dbReference type="SAM" id="Coils"/>
    </source>
</evidence>
<dbReference type="GO" id="GO:0004713">
    <property type="term" value="F:protein tyrosine kinase activity"/>
    <property type="evidence" value="ECO:0007669"/>
    <property type="project" value="TreeGrafter"/>
</dbReference>
<evidence type="ECO:0000313" key="3">
    <source>
        <dbReference type="EMBL" id="XDT72977.1"/>
    </source>
</evidence>
<feature type="transmembrane region" description="Helical" evidence="2">
    <location>
        <begin position="21"/>
        <end position="43"/>
    </location>
</feature>
<accession>A0AB39UYK3</accession>
<dbReference type="AlphaFoldDB" id="A0AB39UYK3"/>
<sequence length="503" mass="57664">MAVPITRLVREAVQEVSQHKVLAALLIIVVSFGILALGFLWPYKYTSRSVIFVDDQNIIRPLMEGSAVTTKVKDRAADAREIIYSRQVLEKLVAMQDLWGVLTTPEEKEAKMQELRKKIKVQNTRSKDFFAISYTDKDPDRAYWATLKITQLFIAVTDESKKAESRAAYEFVDRQVKAYQAQLQASEQKLKDFLSKNVEGTEDEVNKKIARLMSDIESADLEIKEVRAQQEVIRKQLSGERRVVAQERAGSEIRQRIKALQNQLDTLRLSYKDTYPDIVSLKQQIADLQQALQEELESGRKATGDAVLNPIYQDLRTELAKAEARMQTLLTRRASLEQLLEKEKLRMEKIQKNKARIAELTRDYEVNKEIYNDLLKRREKARVSMRIDVEGHGLRYRIQEPPSYPLAPDKIRFEMFAAGGLVFGLLAPFGLALVFVQLDPRVRSADQIEQQLEIPVLATIPHWRTASERRSERRQWVAFASVVLVSLGVYGGLLWMHYTGGLA</sequence>
<dbReference type="PANTHER" id="PTHR32309">
    <property type="entry name" value="TYROSINE-PROTEIN KINASE"/>
    <property type="match status" value="1"/>
</dbReference>
<proteinExistence type="predicted"/>
<keyword evidence="2" id="KW-0812">Transmembrane</keyword>
<name>A0AB39UYK3_9GAMM</name>
<gene>
    <name evidence="3" type="ORF">AAIA72_03045</name>
</gene>
<dbReference type="InterPro" id="IPR050445">
    <property type="entry name" value="Bact_polysacc_biosynth/exp"/>
</dbReference>
<feature type="transmembrane region" description="Helical" evidence="2">
    <location>
        <begin position="415"/>
        <end position="436"/>
    </location>
</feature>
<feature type="coiled-coil region" evidence="1">
    <location>
        <begin position="169"/>
        <end position="360"/>
    </location>
</feature>
<keyword evidence="2" id="KW-1133">Transmembrane helix</keyword>